<evidence type="ECO:0000256" key="2">
    <source>
        <dbReference type="ARBA" id="ARBA00022801"/>
    </source>
</evidence>
<feature type="compositionally biased region" description="Polar residues" evidence="4">
    <location>
        <begin position="792"/>
        <end position="805"/>
    </location>
</feature>
<dbReference type="InterPro" id="IPR043147">
    <property type="entry name" value="Penicillin_amidase_A-knob"/>
</dbReference>
<evidence type="ECO:0000256" key="3">
    <source>
        <dbReference type="ARBA" id="ARBA00023145"/>
    </source>
</evidence>
<dbReference type="EMBL" id="JAUFQS010000026">
    <property type="protein sequence ID" value="MDN3689346.1"/>
    <property type="molecule type" value="Genomic_DNA"/>
</dbReference>
<evidence type="ECO:0000256" key="4">
    <source>
        <dbReference type="SAM" id="MobiDB-lite"/>
    </source>
</evidence>
<proteinExistence type="inferred from homology"/>
<keyword evidence="6" id="KW-1185">Reference proteome</keyword>
<dbReference type="InterPro" id="IPR014395">
    <property type="entry name" value="Pen/GL7ACA/AHL_acylase"/>
</dbReference>
<dbReference type="Pfam" id="PF01804">
    <property type="entry name" value="Penicil_amidase"/>
    <property type="match status" value="1"/>
</dbReference>
<dbReference type="EC" id="3.5.1.-" evidence="5"/>
<gene>
    <name evidence="5" type="ORF">QWZ15_16045</name>
</gene>
<keyword evidence="3" id="KW-0865">Zymogen</keyword>
<protein>
    <submittedName>
        <fullName evidence="5">Penicillin acylase family protein</fullName>
        <ecNumber evidence="5">3.5.1.-</ecNumber>
    </submittedName>
</protein>
<dbReference type="Gene3D" id="2.30.120.10">
    <property type="match status" value="1"/>
</dbReference>
<dbReference type="InterPro" id="IPR002692">
    <property type="entry name" value="S45"/>
</dbReference>
<reference evidence="6" key="1">
    <citation type="journal article" date="2019" name="Int. J. Syst. Evol. Microbiol.">
        <title>The Global Catalogue of Microorganisms (GCM) 10K type strain sequencing project: providing services to taxonomists for standard genome sequencing and annotation.</title>
        <authorList>
            <consortium name="The Broad Institute Genomics Platform"/>
            <consortium name="The Broad Institute Genome Sequencing Center for Infectious Disease"/>
            <person name="Wu L."/>
            <person name="Ma J."/>
        </authorList>
    </citation>
    <scope>NUCLEOTIDE SEQUENCE [LARGE SCALE GENOMIC DNA]</scope>
    <source>
        <strain evidence="6">CECT 7706</strain>
    </source>
</reference>
<dbReference type="RefSeq" id="WP_240459345.1">
    <property type="nucleotide sequence ID" value="NZ_JAUFQS010000026.1"/>
</dbReference>
<dbReference type="Gene3D" id="1.10.439.10">
    <property type="entry name" value="Penicillin Amidohydrolase, domain 1"/>
    <property type="match status" value="1"/>
</dbReference>
<dbReference type="GO" id="GO:0016787">
    <property type="term" value="F:hydrolase activity"/>
    <property type="evidence" value="ECO:0007669"/>
    <property type="project" value="UniProtKB-KW"/>
</dbReference>
<dbReference type="Proteomes" id="UP001236663">
    <property type="component" value="Unassembled WGS sequence"/>
</dbReference>
<dbReference type="InterPro" id="IPR043146">
    <property type="entry name" value="Penicillin_amidase_N_B-knob"/>
</dbReference>
<evidence type="ECO:0000313" key="5">
    <source>
        <dbReference type="EMBL" id="MDN3689346.1"/>
    </source>
</evidence>
<dbReference type="CDD" id="cd03747">
    <property type="entry name" value="Ntn_PGA_like"/>
    <property type="match status" value="1"/>
</dbReference>
<dbReference type="InterPro" id="IPR029055">
    <property type="entry name" value="Ntn_hydrolases_N"/>
</dbReference>
<sequence length="872" mass="97205">MSGKSRIGQSVFLVYIEGSGKSRAVTSEASCSSDWLRLAQGNYPCPFRANGGALLMGFFAIPGSPVFPLTFTEPTRKFMRAVALAFLLPFLGACESRDTEGIPLPGLQEPVEIVRDQWGVNHIYANNQHDLFFAQGYAAAKDRLFQFEIWRRQATGTVAEILGAAELQRDIGTRLFRFRGDLQEEMNHYHPEGEAIITAYTEGVNAYIEEIRSTPDRLPLPFQMLGILPEKWTPEVVISRHQGLLGNINEELDLGRAVARLGEAQVKDLKWFHPKDPDLALDPQIEPELLFDDILALYKAFRKPISFRPEDILPEYRDPEMGNAEETAGLAEEAPFSLGSNNWVVDGSRTASGHPYMANDPHRTIAVPSLRYMVHLNAPGWDVIGGGEPEIPGISIGHNGYGAWGLTVFRTDGEDLYVYELNPDNPNQYRYDGAWEDMEILTETIRVKNGEDEEVALRYTRHGPVTYVDSVHHKAYAVRCAWLEFGGAPYLASLRMDQAKSWEEFREACAYSHIPGENMVWADKDGTIGWQAVGIAPIRRNFSGLVPVPGDGRYEWEGYLPIPQKPHTVNPPEGYFASANQNVTPADYTHWEAIGFSWADPFRGDRVEEVLEASSGLTMEDMKALQVDYYSIPARLLVPYLLTLPLSGKAAADRDRLRGWDHRLDPNSIPAAIYVAFEDALLRIASERFVPEAGREAIGRIQLKKILDWIAAPDRRFGSDPEAGRDRLLADAFTQGLADLEENLGANRENWQYGQERFKHAYLVHSLGTLGTEEVNAQLNLGPLPRGGNAYTPGSTGGNKRQSSGASFRIVVNTGDWDETQATNAPGHSGDPDSPFYGNLFESWASDAYFPLYYSREKIDSVAVERTVLGPE</sequence>
<comment type="caution">
    <text evidence="5">The sequence shown here is derived from an EMBL/GenBank/DDBJ whole genome shotgun (WGS) entry which is preliminary data.</text>
</comment>
<organism evidence="5 6">
    <name type="scientific">Cyclobacterium jeungdonense</name>
    <dbReference type="NCBI Taxonomy" id="708087"/>
    <lineage>
        <taxon>Bacteria</taxon>
        <taxon>Pseudomonadati</taxon>
        <taxon>Bacteroidota</taxon>
        <taxon>Cytophagia</taxon>
        <taxon>Cytophagales</taxon>
        <taxon>Cyclobacteriaceae</taxon>
        <taxon>Cyclobacterium</taxon>
    </lineage>
</organism>
<name>A0ABT8CAE2_9BACT</name>
<dbReference type="PANTHER" id="PTHR34218">
    <property type="entry name" value="PEPTIDASE S45 PENICILLIN AMIDASE"/>
    <property type="match status" value="1"/>
</dbReference>
<dbReference type="SUPFAM" id="SSF56235">
    <property type="entry name" value="N-terminal nucleophile aminohydrolases (Ntn hydrolases)"/>
    <property type="match status" value="1"/>
</dbReference>
<evidence type="ECO:0000313" key="6">
    <source>
        <dbReference type="Proteomes" id="UP001236663"/>
    </source>
</evidence>
<dbReference type="PIRSF" id="PIRSF001227">
    <property type="entry name" value="Pen_acylase"/>
    <property type="match status" value="1"/>
</dbReference>
<feature type="region of interest" description="Disordered" evidence="4">
    <location>
        <begin position="784"/>
        <end position="805"/>
    </location>
</feature>
<dbReference type="Gene3D" id="1.10.1400.10">
    <property type="match status" value="1"/>
</dbReference>
<keyword evidence="2 5" id="KW-0378">Hydrolase</keyword>
<evidence type="ECO:0000256" key="1">
    <source>
        <dbReference type="ARBA" id="ARBA00006586"/>
    </source>
</evidence>
<dbReference type="PANTHER" id="PTHR34218:SF4">
    <property type="entry name" value="ACYL-HOMOSERINE LACTONE ACYLASE QUIP"/>
    <property type="match status" value="1"/>
</dbReference>
<accession>A0ABT8CAE2</accession>
<dbReference type="InterPro" id="IPR023343">
    <property type="entry name" value="Penicillin_amidase_dom1"/>
</dbReference>
<comment type="similarity">
    <text evidence="1">Belongs to the peptidase S45 family.</text>
</comment>
<dbReference type="Gene3D" id="3.60.20.10">
    <property type="entry name" value="Glutamine Phosphoribosylpyrophosphate, subunit 1, domain 1"/>
    <property type="match status" value="1"/>
</dbReference>